<feature type="domain" description="AMP-binding enzyme C-terminal" evidence="6">
    <location>
        <begin position="447"/>
        <end position="521"/>
    </location>
</feature>
<dbReference type="GO" id="GO:0006637">
    <property type="term" value="P:acyl-CoA metabolic process"/>
    <property type="evidence" value="ECO:0007669"/>
    <property type="project" value="TreeGrafter"/>
</dbReference>
<dbReference type="GO" id="GO:0006633">
    <property type="term" value="P:fatty acid biosynthetic process"/>
    <property type="evidence" value="ECO:0007669"/>
    <property type="project" value="TreeGrafter"/>
</dbReference>
<protein>
    <submittedName>
        <fullName evidence="7">Acetyl-CoA synthetase</fullName>
    </submittedName>
</protein>
<dbReference type="Pfam" id="PF00501">
    <property type="entry name" value="AMP-binding"/>
    <property type="match status" value="1"/>
</dbReference>
<keyword evidence="3" id="KW-0547">Nucleotide-binding</keyword>
<comment type="similarity">
    <text evidence="1">Belongs to the ATP-dependent AMP-binding enzyme family.</text>
</comment>
<dbReference type="Proteomes" id="UP000240542">
    <property type="component" value="Unassembled WGS sequence"/>
</dbReference>
<keyword evidence="4" id="KW-0067">ATP-binding</keyword>
<evidence type="ECO:0000313" key="7">
    <source>
        <dbReference type="EMBL" id="PSK98982.1"/>
    </source>
</evidence>
<reference evidence="7 8" key="1">
    <citation type="submission" date="2018-03" db="EMBL/GenBank/DDBJ databases">
        <title>Genomic Encyclopedia of Archaeal and Bacterial Type Strains, Phase II (KMG-II): from individual species to whole genera.</title>
        <authorList>
            <person name="Goeker M."/>
        </authorList>
    </citation>
    <scope>NUCLEOTIDE SEQUENCE [LARGE SCALE GENOMIC DNA]</scope>
    <source>
        <strain evidence="7 8">DSM 45312</strain>
    </source>
</reference>
<evidence type="ECO:0000259" key="6">
    <source>
        <dbReference type="Pfam" id="PF13193"/>
    </source>
</evidence>
<dbReference type="GO" id="GO:0005524">
    <property type="term" value="F:ATP binding"/>
    <property type="evidence" value="ECO:0007669"/>
    <property type="project" value="UniProtKB-KW"/>
</dbReference>
<dbReference type="InterPro" id="IPR000873">
    <property type="entry name" value="AMP-dep_synth/lig_dom"/>
</dbReference>
<dbReference type="GO" id="GO:0004321">
    <property type="term" value="F:fatty-acyl-CoA synthase activity"/>
    <property type="evidence" value="ECO:0007669"/>
    <property type="project" value="TreeGrafter"/>
</dbReference>
<dbReference type="AlphaFoldDB" id="A0A2P8DP37"/>
<evidence type="ECO:0000256" key="1">
    <source>
        <dbReference type="ARBA" id="ARBA00006432"/>
    </source>
</evidence>
<accession>A0A2P8DP37</accession>
<comment type="caution">
    <text evidence="7">The sequence shown here is derived from an EMBL/GenBank/DDBJ whole genome shotgun (WGS) entry which is preliminary data.</text>
</comment>
<keyword evidence="8" id="KW-1185">Reference proteome</keyword>
<evidence type="ECO:0000259" key="5">
    <source>
        <dbReference type="Pfam" id="PF00501"/>
    </source>
</evidence>
<dbReference type="EMBL" id="PYGA01000004">
    <property type="protein sequence ID" value="PSK98982.1"/>
    <property type="molecule type" value="Genomic_DNA"/>
</dbReference>
<dbReference type="Gene3D" id="3.40.50.12780">
    <property type="entry name" value="N-terminal domain of ligase-like"/>
    <property type="match status" value="1"/>
</dbReference>
<dbReference type="PANTHER" id="PTHR43605:SF10">
    <property type="entry name" value="ACYL-COA SYNTHETASE MEDIUM CHAIN FAMILY MEMBER 3"/>
    <property type="match status" value="1"/>
</dbReference>
<dbReference type="InterPro" id="IPR045851">
    <property type="entry name" value="AMP-bd_C_sf"/>
</dbReference>
<organism evidence="7 8">
    <name type="scientific">Murinocardiopsis flavida</name>
    <dbReference type="NCBI Taxonomy" id="645275"/>
    <lineage>
        <taxon>Bacteria</taxon>
        <taxon>Bacillati</taxon>
        <taxon>Actinomycetota</taxon>
        <taxon>Actinomycetes</taxon>
        <taxon>Streptosporangiales</taxon>
        <taxon>Nocardiopsidaceae</taxon>
        <taxon>Murinocardiopsis</taxon>
    </lineage>
</organism>
<evidence type="ECO:0000256" key="3">
    <source>
        <dbReference type="ARBA" id="ARBA00022741"/>
    </source>
</evidence>
<evidence type="ECO:0000313" key="8">
    <source>
        <dbReference type="Proteomes" id="UP000240542"/>
    </source>
</evidence>
<sequence>MGDMGEAEQQVKAWLAEYGSEQACVAHLLCDRHPAHAPAVTEIGPDLTPTDTTFGELRESSQRLAAGLAGLGIGPGDRVATLMGRGTDLTTAALAIWRLGAVHVPLSPGFAPSAIALRLAASGAAAVIACPDQRPKLDPGPHTPVHVITAGPAPARPGEPTTRGLAENAGTAPARPVAVGGDAPFIRLYTSGAAGTPRGVDVPVRALAAIASYHHYGLEVADDDVYLNTADPGWSYGHFYGLVSPLLAGHRSLALNAPPDPELLLDVLATHGVTNFAATPTAYRALRATIKTVPPEIWVRRLSSAGEPLTAELLDWAYDTFGTHLGDHYGQTELGIVAADHNPRTRPGSIGAPLPGWDVLVLDALTDDPAPTGARGRIAVDLAASPAMWFTGYHGQPAHTPPRFTSSGRYYLTGDLGTREADATLRFAARTDDVIISAGQRIAPTDIETVLLEHPAVTETAVYGAPDDRYGQTVAAQVVAADPAPGLDAELHALLRDRFPAHTAPHRITFVAALPRTRAGKLQRARLRGPV</sequence>
<dbReference type="GO" id="GO:0016405">
    <property type="term" value="F:CoA-ligase activity"/>
    <property type="evidence" value="ECO:0007669"/>
    <property type="project" value="UniProtKB-ARBA"/>
</dbReference>
<dbReference type="SUPFAM" id="SSF56801">
    <property type="entry name" value="Acetyl-CoA synthetase-like"/>
    <property type="match status" value="1"/>
</dbReference>
<evidence type="ECO:0000256" key="2">
    <source>
        <dbReference type="ARBA" id="ARBA00022598"/>
    </source>
</evidence>
<feature type="domain" description="AMP-dependent synthetase/ligase" evidence="5">
    <location>
        <begin position="31"/>
        <end position="380"/>
    </location>
</feature>
<dbReference type="InterPro" id="IPR051087">
    <property type="entry name" value="Mitochondrial_ACSM"/>
</dbReference>
<dbReference type="GO" id="GO:0015645">
    <property type="term" value="F:fatty acid ligase activity"/>
    <property type="evidence" value="ECO:0007669"/>
    <property type="project" value="TreeGrafter"/>
</dbReference>
<dbReference type="InterPro" id="IPR042099">
    <property type="entry name" value="ANL_N_sf"/>
</dbReference>
<keyword evidence="2" id="KW-0436">Ligase</keyword>
<dbReference type="Gene3D" id="3.30.300.30">
    <property type="match status" value="1"/>
</dbReference>
<dbReference type="Pfam" id="PF13193">
    <property type="entry name" value="AMP-binding_C"/>
    <property type="match status" value="1"/>
</dbReference>
<name>A0A2P8DP37_9ACTN</name>
<proteinExistence type="inferred from homology"/>
<dbReference type="PANTHER" id="PTHR43605">
    <property type="entry name" value="ACYL-COENZYME A SYNTHETASE"/>
    <property type="match status" value="1"/>
</dbReference>
<gene>
    <name evidence="7" type="ORF">CLV63_104206</name>
</gene>
<evidence type="ECO:0000256" key="4">
    <source>
        <dbReference type="ARBA" id="ARBA00022840"/>
    </source>
</evidence>
<dbReference type="InterPro" id="IPR025110">
    <property type="entry name" value="AMP-bd_C"/>
</dbReference>